<name>A0ABN2XCQ3_9MICC</name>
<dbReference type="InterPro" id="IPR011712">
    <property type="entry name" value="Sig_transdc_His_kin_sub3_dim/P"/>
</dbReference>
<dbReference type="PANTHER" id="PTHR24421:SF63">
    <property type="entry name" value="SENSOR HISTIDINE KINASE DESK"/>
    <property type="match status" value="1"/>
</dbReference>
<dbReference type="InterPro" id="IPR036890">
    <property type="entry name" value="HATPase_C_sf"/>
</dbReference>
<protein>
    <recommendedName>
        <fullName evidence="6">Signal transduction histidine kinase subgroup 3 dimerisation and phosphoacceptor domain-containing protein</fullName>
    </recommendedName>
</protein>
<keyword evidence="1" id="KW-0808">Transferase</keyword>
<keyword evidence="2" id="KW-0418">Kinase</keyword>
<evidence type="ECO:0000259" key="6">
    <source>
        <dbReference type="Pfam" id="PF07730"/>
    </source>
</evidence>
<dbReference type="EMBL" id="BAAAQA010000001">
    <property type="protein sequence ID" value="GAA2108109.1"/>
    <property type="molecule type" value="Genomic_DNA"/>
</dbReference>
<proteinExistence type="predicted"/>
<keyword evidence="3" id="KW-0902">Two-component regulatory system</keyword>
<organism evidence="7 8">
    <name type="scientific">Kocuria atrinae</name>
    <dbReference type="NCBI Taxonomy" id="592377"/>
    <lineage>
        <taxon>Bacteria</taxon>
        <taxon>Bacillati</taxon>
        <taxon>Actinomycetota</taxon>
        <taxon>Actinomycetes</taxon>
        <taxon>Micrococcales</taxon>
        <taxon>Micrococcaceae</taxon>
        <taxon>Kocuria</taxon>
    </lineage>
</organism>
<keyword evidence="5" id="KW-1133">Transmembrane helix</keyword>
<comment type="caution">
    <text evidence="7">The sequence shown here is derived from an EMBL/GenBank/DDBJ whole genome shotgun (WGS) entry which is preliminary data.</text>
</comment>
<feature type="domain" description="Signal transduction histidine kinase subgroup 3 dimerisation and phosphoacceptor" evidence="6">
    <location>
        <begin position="117"/>
        <end position="184"/>
    </location>
</feature>
<evidence type="ECO:0000256" key="1">
    <source>
        <dbReference type="ARBA" id="ARBA00022679"/>
    </source>
</evidence>
<feature type="transmembrane region" description="Helical" evidence="5">
    <location>
        <begin position="77"/>
        <end position="99"/>
    </location>
</feature>
<keyword evidence="8" id="KW-1185">Reference proteome</keyword>
<evidence type="ECO:0000256" key="5">
    <source>
        <dbReference type="SAM" id="Phobius"/>
    </source>
</evidence>
<dbReference type="CDD" id="cd16917">
    <property type="entry name" value="HATPase_UhpB-NarQ-NarX-like"/>
    <property type="match status" value="1"/>
</dbReference>
<evidence type="ECO:0000256" key="2">
    <source>
        <dbReference type="ARBA" id="ARBA00022777"/>
    </source>
</evidence>
<evidence type="ECO:0000256" key="4">
    <source>
        <dbReference type="SAM" id="MobiDB-lite"/>
    </source>
</evidence>
<sequence length="337" mass="36111">MVWAFFQALATALVSVGASPTFGVGALPLAFVLAISALSLAKGRWWVILFSMVLPGAHMYVATLLSGQPTDAPDIVWVTWVSFFAVVGAPTSLWVWAVMVELDVTRQQAAELAITNERLRFAADLHDVQGHHLQVISLKTDLASRLLAKDRPDAAAPHILEAHDAAQTALRETRSLVQGYRKTTLAQELNNASSVLQSAGVKTTVTVPDLIATWSKQPGSEEIGAVLGLTVREATTNILRHSNASRAVFDLSFGTKPAADNFPIVELQIRNDGAPSRSISTSTGTRGGSGLDGLTRRLADIGGQLDTETTPEQEFILRVSVPRSMDNSAAQDKDHGQ</sequence>
<evidence type="ECO:0000313" key="7">
    <source>
        <dbReference type="EMBL" id="GAA2108109.1"/>
    </source>
</evidence>
<evidence type="ECO:0000256" key="3">
    <source>
        <dbReference type="ARBA" id="ARBA00023012"/>
    </source>
</evidence>
<dbReference type="Gene3D" id="1.20.5.1930">
    <property type="match status" value="1"/>
</dbReference>
<reference evidence="7 8" key="1">
    <citation type="journal article" date="2019" name="Int. J. Syst. Evol. Microbiol.">
        <title>The Global Catalogue of Microorganisms (GCM) 10K type strain sequencing project: providing services to taxonomists for standard genome sequencing and annotation.</title>
        <authorList>
            <consortium name="The Broad Institute Genomics Platform"/>
            <consortium name="The Broad Institute Genome Sequencing Center for Infectious Disease"/>
            <person name="Wu L."/>
            <person name="Ma J."/>
        </authorList>
    </citation>
    <scope>NUCLEOTIDE SEQUENCE [LARGE SCALE GENOMIC DNA]</scope>
    <source>
        <strain evidence="7 8">JCM 15914</strain>
    </source>
</reference>
<dbReference type="PANTHER" id="PTHR24421">
    <property type="entry name" value="NITRATE/NITRITE SENSOR PROTEIN NARX-RELATED"/>
    <property type="match status" value="1"/>
</dbReference>
<feature type="region of interest" description="Disordered" evidence="4">
    <location>
        <begin position="273"/>
        <end position="295"/>
    </location>
</feature>
<dbReference type="Proteomes" id="UP001500166">
    <property type="component" value="Unassembled WGS sequence"/>
</dbReference>
<gene>
    <name evidence="7" type="ORF">GCM10009824_01160</name>
</gene>
<dbReference type="Gene3D" id="3.30.565.10">
    <property type="entry name" value="Histidine kinase-like ATPase, C-terminal domain"/>
    <property type="match status" value="1"/>
</dbReference>
<feature type="transmembrane region" description="Helical" evidence="5">
    <location>
        <begin position="44"/>
        <end position="65"/>
    </location>
</feature>
<accession>A0ABN2XCQ3</accession>
<dbReference type="InterPro" id="IPR050482">
    <property type="entry name" value="Sensor_HK_TwoCompSys"/>
</dbReference>
<evidence type="ECO:0000313" key="8">
    <source>
        <dbReference type="Proteomes" id="UP001500166"/>
    </source>
</evidence>
<keyword evidence="5" id="KW-0812">Transmembrane</keyword>
<dbReference type="Pfam" id="PF07730">
    <property type="entry name" value="HisKA_3"/>
    <property type="match status" value="1"/>
</dbReference>
<keyword evidence="5" id="KW-0472">Membrane</keyword>